<evidence type="ECO:0000313" key="1">
    <source>
        <dbReference type="EMBL" id="KAK6762303.1"/>
    </source>
</evidence>
<evidence type="ECO:0000313" key="2">
    <source>
        <dbReference type="Proteomes" id="UP001303046"/>
    </source>
</evidence>
<name>A0ABR1EIL9_NECAM</name>
<accession>A0ABR1EIL9</accession>
<keyword evidence="2" id="KW-1185">Reference proteome</keyword>
<dbReference type="Proteomes" id="UP001303046">
    <property type="component" value="Unassembled WGS sequence"/>
</dbReference>
<reference evidence="1 2" key="1">
    <citation type="submission" date="2023-08" db="EMBL/GenBank/DDBJ databases">
        <title>A Necator americanus chromosomal reference genome.</title>
        <authorList>
            <person name="Ilik V."/>
            <person name="Petrzelkova K.J."/>
            <person name="Pardy F."/>
            <person name="Fuh T."/>
            <person name="Niatou-Singa F.S."/>
            <person name="Gouil Q."/>
            <person name="Baker L."/>
            <person name="Ritchie M.E."/>
            <person name="Jex A.R."/>
            <person name="Gazzola D."/>
            <person name="Li H."/>
            <person name="Toshio Fujiwara R."/>
            <person name="Zhan B."/>
            <person name="Aroian R.V."/>
            <person name="Pafco B."/>
            <person name="Schwarz E.M."/>
        </authorList>
    </citation>
    <scope>NUCLEOTIDE SEQUENCE [LARGE SCALE GENOMIC DNA]</scope>
    <source>
        <strain evidence="1 2">Aroian</strain>
        <tissue evidence="1">Whole animal</tissue>
    </source>
</reference>
<proteinExistence type="predicted"/>
<dbReference type="EMBL" id="JAVFWL010000006">
    <property type="protein sequence ID" value="KAK6762303.1"/>
    <property type="molecule type" value="Genomic_DNA"/>
</dbReference>
<organism evidence="1 2">
    <name type="scientific">Necator americanus</name>
    <name type="common">Human hookworm</name>
    <dbReference type="NCBI Taxonomy" id="51031"/>
    <lineage>
        <taxon>Eukaryota</taxon>
        <taxon>Metazoa</taxon>
        <taxon>Ecdysozoa</taxon>
        <taxon>Nematoda</taxon>
        <taxon>Chromadorea</taxon>
        <taxon>Rhabditida</taxon>
        <taxon>Rhabditina</taxon>
        <taxon>Rhabditomorpha</taxon>
        <taxon>Strongyloidea</taxon>
        <taxon>Ancylostomatidae</taxon>
        <taxon>Bunostominae</taxon>
        <taxon>Necator</taxon>
    </lineage>
</organism>
<gene>
    <name evidence="1" type="primary">Necator_chrX.g23297</name>
    <name evidence="1" type="ORF">RB195_023134</name>
</gene>
<protein>
    <submittedName>
        <fullName evidence="1">Uncharacterized protein</fullName>
    </submittedName>
</protein>
<comment type="caution">
    <text evidence="1">The sequence shown here is derived from an EMBL/GenBank/DDBJ whole genome shotgun (WGS) entry which is preliminary data.</text>
</comment>
<sequence length="161" mass="17244">MGPPVTRSRTLSSDVRAIAPMSSLDARALAPMHGSFMTNANGQPVRALQELNGDANVHGSDGKTLRDETALAITEVWSDARSATCTLTKKADEGASTSLHNLNESVSAVGSRIDAIPFVATYSLEGPILVPFSGSGDDATQFPLWFRWLEDVMQLPRSNKE</sequence>